<keyword evidence="9" id="KW-1185">Reference proteome</keyword>
<evidence type="ECO:0000256" key="5">
    <source>
        <dbReference type="ARBA" id="ARBA00023136"/>
    </source>
</evidence>
<evidence type="ECO:0000256" key="1">
    <source>
        <dbReference type="ARBA" id="ARBA00004651"/>
    </source>
</evidence>
<feature type="transmembrane region" description="Helical" evidence="6">
    <location>
        <begin position="77"/>
        <end position="94"/>
    </location>
</feature>
<dbReference type="Pfam" id="PF02308">
    <property type="entry name" value="MgtC"/>
    <property type="match status" value="1"/>
</dbReference>
<keyword evidence="3 6" id="KW-0812">Transmembrane</keyword>
<reference evidence="9" key="1">
    <citation type="submission" date="2017-02" db="EMBL/GenBank/DDBJ databases">
        <authorList>
            <person name="Tafer H."/>
            <person name="Lopandic K."/>
        </authorList>
    </citation>
    <scope>NUCLEOTIDE SEQUENCE [LARGE SCALE GENOMIC DNA]</scope>
    <source>
        <strain evidence="9">CBS 366.77</strain>
    </source>
</reference>
<dbReference type="InterPro" id="IPR003416">
    <property type="entry name" value="MgtC/SapB/SrpB/YhiD_fam"/>
</dbReference>
<gene>
    <name evidence="8" type="ORF">PHISCL_05559</name>
</gene>
<comment type="caution">
    <text evidence="8">The sequence shown here is derived from an EMBL/GenBank/DDBJ whole genome shotgun (WGS) entry which is preliminary data.</text>
</comment>
<dbReference type="PANTHER" id="PTHR33778:SF1">
    <property type="entry name" value="MAGNESIUM TRANSPORTER YHID-RELATED"/>
    <property type="match status" value="1"/>
</dbReference>
<dbReference type="PANTHER" id="PTHR33778">
    <property type="entry name" value="PROTEIN MGTC"/>
    <property type="match status" value="1"/>
</dbReference>
<dbReference type="GO" id="GO:0005886">
    <property type="term" value="C:plasma membrane"/>
    <property type="evidence" value="ECO:0007669"/>
    <property type="project" value="UniProtKB-SubCell"/>
</dbReference>
<evidence type="ECO:0000256" key="2">
    <source>
        <dbReference type="ARBA" id="ARBA00022475"/>
    </source>
</evidence>
<comment type="subcellular location">
    <subcellularLocation>
        <location evidence="1">Cell membrane</location>
        <topology evidence="1">Multi-pass membrane protein</topology>
    </subcellularLocation>
</comment>
<name>A0A3A2ZHX6_9EURO</name>
<evidence type="ECO:0000256" key="3">
    <source>
        <dbReference type="ARBA" id="ARBA00022692"/>
    </source>
</evidence>
<sequence length="121" mass="12692">MPEFSLKEGQNWPQICQLLLSVGLSAIIGIERQLRHKSAGLRTNTLVGTGSALFMLMSKFGFGDVLSHYVVLDPSRIAAQIVSGIGFVGGGIIFKQQSEVRGLTTAAAVWLTAAVGSACGA</sequence>
<dbReference type="PRINTS" id="PR01837">
    <property type="entry name" value="MGTCSAPBPROT"/>
</dbReference>
<dbReference type="EMBL" id="MVGC01000185">
    <property type="protein sequence ID" value="RJE22120.1"/>
    <property type="molecule type" value="Genomic_DNA"/>
</dbReference>
<evidence type="ECO:0000259" key="7">
    <source>
        <dbReference type="Pfam" id="PF02308"/>
    </source>
</evidence>
<organism evidence="8 9">
    <name type="scientific">Aspergillus sclerotialis</name>
    <dbReference type="NCBI Taxonomy" id="2070753"/>
    <lineage>
        <taxon>Eukaryota</taxon>
        <taxon>Fungi</taxon>
        <taxon>Dikarya</taxon>
        <taxon>Ascomycota</taxon>
        <taxon>Pezizomycotina</taxon>
        <taxon>Eurotiomycetes</taxon>
        <taxon>Eurotiomycetidae</taxon>
        <taxon>Eurotiales</taxon>
        <taxon>Aspergillaceae</taxon>
        <taxon>Aspergillus</taxon>
        <taxon>Aspergillus subgen. Polypaecilum</taxon>
    </lineage>
</organism>
<dbReference type="AlphaFoldDB" id="A0A3A2ZHX6"/>
<evidence type="ECO:0000256" key="4">
    <source>
        <dbReference type="ARBA" id="ARBA00022989"/>
    </source>
</evidence>
<evidence type="ECO:0000313" key="8">
    <source>
        <dbReference type="EMBL" id="RJE22120.1"/>
    </source>
</evidence>
<feature type="domain" description="MgtC/SapB/SrpB/YhiD N-terminal" evidence="7">
    <location>
        <begin position="18"/>
        <end position="121"/>
    </location>
</feature>
<evidence type="ECO:0000256" key="6">
    <source>
        <dbReference type="SAM" id="Phobius"/>
    </source>
</evidence>
<dbReference type="OrthoDB" id="10052237at2759"/>
<keyword evidence="4 6" id="KW-1133">Transmembrane helix</keyword>
<proteinExistence type="predicted"/>
<feature type="transmembrane region" description="Helical" evidence="6">
    <location>
        <begin position="51"/>
        <end position="71"/>
    </location>
</feature>
<keyword evidence="5 6" id="KW-0472">Membrane</keyword>
<keyword evidence="2" id="KW-1003">Cell membrane</keyword>
<feature type="non-terminal residue" evidence="8">
    <location>
        <position position="121"/>
    </location>
</feature>
<accession>A0A3A2ZHX6</accession>
<dbReference type="InterPro" id="IPR049177">
    <property type="entry name" value="MgtC_SapB_SrpB_YhiD_N"/>
</dbReference>
<dbReference type="Proteomes" id="UP000266188">
    <property type="component" value="Unassembled WGS sequence"/>
</dbReference>
<evidence type="ECO:0000313" key="9">
    <source>
        <dbReference type="Proteomes" id="UP000266188"/>
    </source>
</evidence>
<dbReference type="STRING" id="2070753.A0A3A2ZHX6"/>
<protein>
    <submittedName>
        <fullName evidence="8">MgtC family</fullName>
    </submittedName>
</protein>